<sequence>MNEITKDYIIQTVRQVANSKGQNWLTNKEFFDASDVTTYQFRKHFLRWNDAITAAGLTPLGKRGRPHRQRGYKKEELIVAVQNLAAKLKRDYVSITEFTKQTVISDRPIYRIFGTWEQFVREAGLNLHPAHKQKIPDESLFKEFFRITSQFGHFPSYKELNLAKYSSGTFEGRFGTYSDFKIHALQYGLKHGLVEPDIANQEQAKPSRKQNHGVSYEQLNDRPVLGHRIDFHGLLHAPVNELGVVYLFGILSQELGFVVESMQAGFPDCQAKRRLPKDRWQSVRIEFEFKSSNFIGHRHNLTQCDMIVCWEHDWTDCPIKVISLKDIVEKKKA</sequence>
<dbReference type="Pfam" id="PF18780">
    <property type="entry name" value="HNH_repeat"/>
    <property type="match status" value="3"/>
</dbReference>
<dbReference type="InterPro" id="IPR041025">
    <property type="entry name" value="HNH_repeat"/>
</dbReference>
<name>A0A1E3X8A5_9BACT</name>
<gene>
    <name evidence="1" type="ORF">SCARUB_03012</name>
</gene>
<proteinExistence type="predicted"/>
<reference evidence="1 2" key="1">
    <citation type="submission" date="2016-07" db="EMBL/GenBank/DDBJ databases">
        <title>Draft genome of Scalindua rubra, obtained from a brine-seawater interface in the Red Sea, sheds light on salt adaptation in anammox bacteria.</title>
        <authorList>
            <person name="Speth D.R."/>
            <person name="Lagkouvardos I."/>
            <person name="Wang Y."/>
            <person name="Qian P.-Y."/>
            <person name="Dutilh B.E."/>
            <person name="Jetten M.S."/>
        </authorList>
    </citation>
    <scope>NUCLEOTIDE SEQUENCE [LARGE SCALE GENOMIC DNA]</scope>
    <source>
        <strain evidence="1">BSI-1</strain>
    </source>
</reference>
<protein>
    <submittedName>
        <fullName evidence="1">Uncharacterized protein</fullName>
    </submittedName>
</protein>
<comment type="caution">
    <text evidence="1">The sequence shown here is derived from an EMBL/GenBank/DDBJ whole genome shotgun (WGS) entry which is preliminary data.</text>
</comment>
<accession>A0A1E3X8A5</accession>
<evidence type="ECO:0000313" key="2">
    <source>
        <dbReference type="Proteomes" id="UP000094056"/>
    </source>
</evidence>
<evidence type="ECO:0000313" key="1">
    <source>
        <dbReference type="EMBL" id="ODS31867.1"/>
    </source>
</evidence>
<organism evidence="1 2">
    <name type="scientific">Candidatus Scalindua rubra</name>
    <dbReference type="NCBI Taxonomy" id="1872076"/>
    <lineage>
        <taxon>Bacteria</taxon>
        <taxon>Pseudomonadati</taxon>
        <taxon>Planctomycetota</taxon>
        <taxon>Candidatus Brocadiia</taxon>
        <taxon>Candidatus Brocadiales</taxon>
        <taxon>Candidatus Scalinduaceae</taxon>
        <taxon>Candidatus Scalindua</taxon>
    </lineage>
</organism>
<dbReference type="EMBL" id="MAYW01000090">
    <property type="protein sequence ID" value="ODS31867.1"/>
    <property type="molecule type" value="Genomic_DNA"/>
</dbReference>
<dbReference type="Proteomes" id="UP000094056">
    <property type="component" value="Unassembled WGS sequence"/>
</dbReference>
<dbReference type="AlphaFoldDB" id="A0A1E3X8A5"/>